<reference evidence="1 2" key="1">
    <citation type="submission" date="2016-05" db="EMBL/GenBank/DDBJ databases">
        <title>A degradative enzymes factory behind the ericoid mycorrhizal symbiosis.</title>
        <authorList>
            <consortium name="DOE Joint Genome Institute"/>
            <person name="Martino E."/>
            <person name="Morin E."/>
            <person name="Grelet G."/>
            <person name="Kuo A."/>
            <person name="Kohler A."/>
            <person name="Daghino S."/>
            <person name="Barry K."/>
            <person name="Choi C."/>
            <person name="Cichocki N."/>
            <person name="Clum A."/>
            <person name="Copeland A."/>
            <person name="Hainaut M."/>
            <person name="Haridas S."/>
            <person name="Labutti K."/>
            <person name="Lindquist E."/>
            <person name="Lipzen A."/>
            <person name="Khouja H.-R."/>
            <person name="Murat C."/>
            <person name="Ohm R."/>
            <person name="Olson A."/>
            <person name="Spatafora J."/>
            <person name="Veneault-Fourrey C."/>
            <person name="Henrissat B."/>
            <person name="Grigoriev I."/>
            <person name="Martin F."/>
            <person name="Perotto S."/>
        </authorList>
    </citation>
    <scope>NUCLEOTIDE SEQUENCE [LARGE SCALE GENOMIC DNA]</scope>
    <source>
        <strain evidence="1 2">UAMH 7357</strain>
    </source>
</reference>
<evidence type="ECO:0000313" key="2">
    <source>
        <dbReference type="Proteomes" id="UP000235672"/>
    </source>
</evidence>
<organism evidence="1 2">
    <name type="scientific">Hyaloscypha hepaticicola</name>
    <dbReference type="NCBI Taxonomy" id="2082293"/>
    <lineage>
        <taxon>Eukaryota</taxon>
        <taxon>Fungi</taxon>
        <taxon>Dikarya</taxon>
        <taxon>Ascomycota</taxon>
        <taxon>Pezizomycotina</taxon>
        <taxon>Leotiomycetes</taxon>
        <taxon>Helotiales</taxon>
        <taxon>Hyaloscyphaceae</taxon>
        <taxon>Hyaloscypha</taxon>
    </lineage>
</organism>
<accession>A0A2J6Q6S1</accession>
<dbReference type="Proteomes" id="UP000235672">
    <property type="component" value="Unassembled WGS sequence"/>
</dbReference>
<gene>
    <name evidence="1" type="ORF">NA56DRAFT_702889</name>
</gene>
<evidence type="ECO:0000313" key="1">
    <source>
        <dbReference type="EMBL" id="PMD21914.1"/>
    </source>
</evidence>
<keyword evidence="2" id="KW-1185">Reference proteome</keyword>
<sequence length="229" mass="25475">MSAGADGAQSVVALIGFGKRLLQWLRQPTEQYRKYPSKTSDEYLAACEVWLGSVDCGLRRWDMSREREFNADVPTRPVLICLCQKQTEEPQLLAISLYPPKQRTICRIFKGGFHGEVCAGFFVRKVRIEGGDTTVGGAAGVTVICSSSSKMACFPVTPYCLAVVAVGVVSEFHSELVELEMLSRKSTHYFHVWIHYVSKKPSCGLFQTTYFSSKFVECNADATDCNKSQ</sequence>
<protein>
    <submittedName>
        <fullName evidence="1">Uncharacterized protein</fullName>
    </submittedName>
</protein>
<proteinExistence type="predicted"/>
<dbReference type="EMBL" id="KZ613479">
    <property type="protein sequence ID" value="PMD21914.1"/>
    <property type="molecule type" value="Genomic_DNA"/>
</dbReference>
<name>A0A2J6Q6S1_9HELO</name>
<dbReference type="AlphaFoldDB" id="A0A2J6Q6S1"/>